<keyword evidence="2" id="KW-1185">Reference proteome</keyword>
<evidence type="ECO:0000313" key="2">
    <source>
        <dbReference type="Proteomes" id="UP000332487"/>
    </source>
</evidence>
<dbReference type="Proteomes" id="UP000332487">
    <property type="component" value="Unassembled WGS sequence"/>
</dbReference>
<dbReference type="AlphaFoldDB" id="C7DHM3"/>
<protein>
    <submittedName>
        <fullName evidence="1">Uncharacterized protein</fullName>
    </submittedName>
</protein>
<reference evidence="1 2" key="1">
    <citation type="journal article" date="2009" name="Genome Biol.">
        <title>Community-wide analysis of microbial genome sequence signatures.</title>
        <authorList>
            <person name="Dick G.J."/>
            <person name="Andersson A.F."/>
            <person name="Baker B.J."/>
            <person name="Simmons S.L."/>
            <person name="Thomas B.C."/>
            <person name="Yelton A.P."/>
            <person name="Banfield J.F."/>
        </authorList>
    </citation>
    <scope>NUCLEOTIDE SEQUENCE [LARGE SCALE GENOMIC DNA]</scope>
    <source>
        <strain evidence="1">ARMAN-2</strain>
    </source>
</reference>
<sequence length="145" mass="16577">MFGIKSKSQRADDTVESCASKYSNIEGLPRLFKEKVEEFSQSYAQYGYSRARLQVYFANRMSADYIVKFINSDIDLHFANEVFEKIAKSCYNSTSLNSIDANEVEDKKLHRMLNALGSLKAKPELQMHLLEIYSGTKSSGPHMRE</sequence>
<organism evidence="1 2">
    <name type="scientific">Candidatus Micrarchaeum acidiphilum ARMAN-2</name>
    <dbReference type="NCBI Taxonomy" id="425595"/>
    <lineage>
        <taxon>Archaea</taxon>
        <taxon>Candidatus Micrarchaeota</taxon>
        <taxon>Candidatus Micrarchaeia</taxon>
        <taxon>Candidatus Micrarchaeales</taxon>
        <taxon>Candidatus Micrarchaeaceae</taxon>
        <taxon>Candidatus Micrarchaeum</taxon>
    </lineage>
</organism>
<name>C7DHM3_MICA2</name>
<accession>C7DHM3</accession>
<proteinExistence type="predicted"/>
<evidence type="ECO:0000313" key="1">
    <source>
        <dbReference type="EMBL" id="EET90125.1"/>
    </source>
</evidence>
<reference evidence="1 2" key="2">
    <citation type="journal article" date="2010" name="Proc. Natl. Acad. Sci. U.S.A.">
        <title>Enigmatic, ultrasmall, uncultivated Archaea.</title>
        <authorList>
            <person name="Baker B.J."/>
            <person name="Comolli L.R."/>
            <person name="Dick G.J."/>
            <person name="Hauser L.J."/>
            <person name="Hyatt D."/>
            <person name="Dill B.D."/>
            <person name="Land M.L."/>
            <person name="Verberkmoes N.C."/>
            <person name="Hettich R.L."/>
            <person name="Banfield J.F."/>
        </authorList>
    </citation>
    <scope>NUCLEOTIDE SEQUENCE [LARGE SCALE GENOMIC DNA]</scope>
    <source>
        <strain evidence="1">ARMAN-2</strain>
    </source>
</reference>
<dbReference type="EMBL" id="GG697240">
    <property type="protein sequence ID" value="EET90125.1"/>
    <property type="molecule type" value="Genomic_DNA"/>
</dbReference>
<gene>
    <name evidence="1" type="ORF">UNLARM2_0566</name>
</gene>